<feature type="region of interest" description="Disordered" evidence="4">
    <location>
        <begin position="1"/>
        <end position="127"/>
    </location>
</feature>
<dbReference type="InterPro" id="IPR003822">
    <property type="entry name" value="PAH"/>
</dbReference>
<dbReference type="GO" id="GO:0005634">
    <property type="term" value="C:nucleus"/>
    <property type="evidence" value="ECO:0007669"/>
    <property type="project" value="UniProtKB-SubCell"/>
</dbReference>
<evidence type="ECO:0000259" key="5">
    <source>
        <dbReference type="SMART" id="SM00761"/>
    </source>
</evidence>
<dbReference type="VEuPathDB" id="MicrosporidiaDB:NEQG_01046"/>
<dbReference type="SMART" id="SM00761">
    <property type="entry name" value="HDAC_interact"/>
    <property type="match status" value="1"/>
</dbReference>
<dbReference type="STRING" id="935791.I3EJ30"/>
<dbReference type="Pfam" id="PF08295">
    <property type="entry name" value="Sin3_corepress"/>
    <property type="match status" value="1"/>
</dbReference>
<keyword evidence="7" id="KW-1185">Reference proteome</keyword>
<reference evidence="6" key="1">
    <citation type="submission" date="2011-01" db="EMBL/GenBank/DDBJ databases">
        <title>The Genome Sequence of Nematocida parisii strain ERTm3.</title>
        <authorList>
            <consortium name="The Broad Institute Genome Sequencing Platform"/>
            <consortium name="The Broad Institute Genome Sequencing Center for Infectious Disease"/>
            <person name="Cuomo C."/>
            <person name="Troemel E."/>
            <person name="Young S.K."/>
            <person name="Zeng Q."/>
            <person name="Gargeya S."/>
            <person name="Fitzgerald M."/>
            <person name="Haas B."/>
            <person name="Abouelleil A."/>
            <person name="Alvarado L."/>
            <person name="Arachchi H.M."/>
            <person name="Berlin A."/>
            <person name="Chapman S.B."/>
            <person name="Gearin G."/>
            <person name="Goldberg J."/>
            <person name="Griggs A."/>
            <person name="Gujja S."/>
            <person name="Hansen M."/>
            <person name="Heiman D."/>
            <person name="Howarth C."/>
            <person name="Larimer J."/>
            <person name="Lui A."/>
            <person name="MacDonald P.J.P."/>
            <person name="McCowen C."/>
            <person name="Montmayeur A."/>
            <person name="Murphy C."/>
            <person name="Neiman D."/>
            <person name="Pearson M."/>
            <person name="Priest M."/>
            <person name="Roberts A."/>
            <person name="Saif S."/>
            <person name="Shea T."/>
            <person name="Sisk P."/>
            <person name="Stolte C."/>
            <person name="Sykes S."/>
            <person name="Wortman J."/>
            <person name="Nusbaum C."/>
            <person name="Birren B."/>
        </authorList>
    </citation>
    <scope>NUCLEOTIDE SEQUENCE</scope>
    <source>
        <strain evidence="6">ERTm3</strain>
    </source>
</reference>
<feature type="compositionally biased region" description="Polar residues" evidence="4">
    <location>
        <begin position="28"/>
        <end position="48"/>
    </location>
</feature>
<sequence>MEDQKKTDVIKNMRTVLPPINLKATDQPDASTQKNTPTQSSPHMQSKQPRIAPVADPSHIPNITPPNMMMYGYRQPDRERERDRDASGEKQDRTGDRQGERPGERPPHMHMSGQGGRYRVHPSNGYVPYNPYGKAPLGYPPGRQPPHAQTRYYPPSRQHPYMGEIHPPRMPTDKKPPMMQHPPQPRHMQPGHPQGPGHPPHGPSAPHSAHGPAAILMPEAGGNNKVQIKDAMRYLDVVKEEYKNNKEVYSKFLKTMKDYKDRHINAKTVIEIMLSIFNGNQKLIQGFNQFLPKKYEILPSGEVKMHGDRKPEERGERPREEGAPKYAPSQGSREYKQHPSQAMPQGQHMQYDPRRDLEGLGIGIKPQQTRGEHDNMGRVVNYLNKVRKHLENNPSAWFEFLRIVQSYKNSREQKPISEILASIKVLLKDDPILISEFMVFLPPQEKRAALRPGQRPPPPADSLTMLHDIRNILSRKGVYKEFVKALNMFNQGLLNTNALLLIVEPFLRGSSTLFSLFRYYIGHREINAPPHVQSNLETYKKVGSYRVLPEKYRHSMHTGQSSDDASVLNTGYVACPTFSSESSTFIFAKKNSHEEALFRIEDERYECDVLLERVSSFILKLMEHEAIVIEDANVSKEHNKCPIPPLKLSALDKDLISSVYGSSCDDIILGIIAHPIRAIPVILKQLRSIEAQWIKSRTASMEVWRAAVDKNYIKALDAKGYKTRSSERKTTLLKQFTKDLDSLAEVSFSLTSMPVCSEVFDILITGMEGESESDRAKTLRTLKDISLRDGVFLGTPEIYCALKGISTICNRIYDAVNGKRIKPRNNKIATDLGLQAQEPSEPISQDEILLTIRTYILEDMESSEFEEKMLSNLGIPGASLVGILGVFQGVESMLDTMMENKGSIEMLSRLENRTTIPKSNASELLVRGINIVKISVQYSEDLCGLKASKITQPHSTSADWIDYVKNYSIESEGDARTPFLQRSVISKKRKTEACYGMESLFTEGKLKMQYIPGTEDFIAAKKTKIE</sequence>
<dbReference type="Gene3D" id="1.20.1160.11">
    <property type="entry name" value="Paired amphipathic helix"/>
    <property type="match status" value="3"/>
</dbReference>
<evidence type="ECO:0000313" key="7">
    <source>
        <dbReference type="Proteomes" id="UP000002872"/>
    </source>
</evidence>
<dbReference type="AlphaFoldDB" id="I3EJ30"/>
<dbReference type="Pfam" id="PF02671">
    <property type="entry name" value="PAH"/>
    <property type="match status" value="3"/>
</dbReference>
<evidence type="ECO:0000256" key="1">
    <source>
        <dbReference type="ARBA" id="ARBA00004123"/>
    </source>
</evidence>
<dbReference type="InterPro" id="IPR013194">
    <property type="entry name" value="HDAC_interact_dom"/>
</dbReference>
<organism evidence="6 7">
    <name type="scientific">Nematocida parisii (strain ERTm3)</name>
    <name type="common">Nematode killer fungus</name>
    <dbReference type="NCBI Taxonomy" id="935791"/>
    <lineage>
        <taxon>Eukaryota</taxon>
        <taxon>Fungi</taxon>
        <taxon>Fungi incertae sedis</taxon>
        <taxon>Microsporidia</taxon>
        <taxon>Nematocida</taxon>
    </lineage>
</organism>
<protein>
    <recommendedName>
        <fullName evidence="5">Histone deacetylase interacting domain-containing protein</fullName>
    </recommendedName>
</protein>
<dbReference type="FunFam" id="1.20.1160.11:FF:000001">
    <property type="entry name" value="Paired amphipathic helix protein Sin3"/>
    <property type="match status" value="1"/>
</dbReference>
<dbReference type="InParanoid" id="I3EJ30"/>
<evidence type="ECO:0000256" key="3">
    <source>
        <dbReference type="PROSITE-ProRule" id="PRU00810"/>
    </source>
</evidence>
<evidence type="ECO:0000256" key="4">
    <source>
        <dbReference type="SAM" id="MobiDB-lite"/>
    </source>
</evidence>
<dbReference type="Proteomes" id="UP000002872">
    <property type="component" value="Unassembled WGS sequence"/>
</dbReference>
<feature type="compositionally biased region" description="Basic and acidic residues" evidence="4">
    <location>
        <begin position="303"/>
        <end position="323"/>
    </location>
</feature>
<proteinExistence type="predicted"/>
<feature type="compositionally biased region" description="Polar residues" evidence="4">
    <location>
        <begin position="338"/>
        <end position="348"/>
    </location>
</feature>
<dbReference type="OrthoDB" id="10265969at2759"/>
<dbReference type="GO" id="GO:0003714">
    <property type="term" value="F:transcription corepressor activity"/>
    <property type="evidence" value="ECO:0007669"/>
    <property type="project" value="InterPro"/>
</dbReference>
<feature type="region of interest" description="Disordered" evidence="4">
    <location>
        <begin position="169"/>
        <end position="218"/>
    </location>
</feature>
<dbReference type="PROSITE" id="PS51477">
    <property type="entry name" value="PAH"/>
    <property type="match status" value="2"/>
</dbReference>
<feature type="compositionally biased region" description="Basic and acidic residues" evidence="4">
    <location>
        <begin position="75"/>
        <end position="107"/>
    </location>
</feature>
<feature type="domain" description="Histone deacetylase interacting" evidence="5">
    <location>
        <begin position="538"/>
        <end position="638"/>
    </location>
</feature>
<dbReference type="FunCoup" id="I3EJ30">
    <property type="interactions" value="206"/>
</dbReference>
<evidence type="ECO:0000256" key="2">
    <source>
        <dbReference type="ARBA" id="ARBA00023242"/>
    </source>
</evidence>
<evidence type="ECO:0000313" key="6">
    <source>
        <dbReference type="EMBL" id="EIJ89227.1"/>
    </source>
</evidence>
<dbReference type="HOGENOM" id="CLU_299978_0_0_1"/>
<name>I3EJ30_NEMP3</name>
<feature type="compositionally biased region" description="Low complexity" evidence="4">
    <location>
        <begin position="204"/>
        <end position="214"/>
    </location>
</feature>
<gene>
    <name evidence="6" type="ORF">NEQG_01046</name>
</gene>
<dbReference type="PANTHER" id="PTHR12346">
    <property type="entry name" value="SIN3B-RELATED"/>
    <property type="match status" value="1"/>
</dbReference>
<dbReference type="InterPro" id="IPR039774">
    <property type="entry name" value="Sin3-like"/>
</dbReference>
<accession>I3EJ30</accession>
<feature type="compositionally biased region" description="Basic and acidic residues" evidence="4">
    <location>
        <begin position="1"/>
        <end position="11"/>
    </location>
</feature>
<dbReference type="SUPFAM" id="SSF47762">
    <property type="entry name" value="PAH2 domain"/>
    <property type="match status" value="3"/>
</dbReference>
<dbReference type="EMBL" id="GL870877">
    <property type="protein sequence ID" value="EIJ89227.1"/>
    <property type="molecule type" value="Genomic_DNA"/>
</dbReference>
<comment type="subcellular location">
    <subcellularLocation>
        <location evidence="1 3">Nucleus</location>
    </subcellularLocation>
</comment>
<dbReference type="InterPro" id="IPR036600">
    <property type="entry name" value="PAH_sf"/>
</dbReference>
<feature type="region of interest" description="Disordered" evidence="4">
    <location>
        <begin position="302"/>
        <end position="349"/>
    </location>
</feature>
<keyword evidence="2 3" id="KW-0539">Nucleus</keyword>
<dbReference type="OMA" id="DRHINAK"/>